<dbReference type="Gene3D" id="3.40.50.2300">
    <property type="match status" value="1"/>
</dbReference>
<dbReference type="GO" id="GO:0003677">
    <property type="term" value="F:DNA binding"/>
    <property type="evidence" value="ECO:0007669"/>
    <property type="project" value="UniProtKB-KW"/>
</dbReference>
<dbReference type="PANTHER" id="PTHR37299:SF1">
    <property type="entry name" value="STAGE 0 SPORULATION PROTEIN A HOMOLOG"/>
    <property type="match status" value="1"/>
</dbReference>
<evidence type="ECO:0000256" key="1">
    <source>
        <dbReference type="PROSITE-ProRule" id="PRU00169"/>
    </source>
</evidence>
<dbReference type="PROSITE" id="PS50110">
    <property type="entry name" value="RESPONSE_REGULATORY"/>
    <property type="match status" value="1"/>
</dbReference>
<comment type="caution">
    <text evidence="4">The sequence shown here is derived from an EMBL/GenBank/DDBJ whole genome shotgun (WGS) entry which is preliminary data.</text>
</comment>
<feature type="domain" description="Response regulatory" evidence="2">
    <location>
        <begin position="3"/>
        <end position="114"/>
    </location>
</feature>
<dbReference type="SUPFAM" id="SSF52172">
    <property type="entry name" value="CheY-like"/>
    <property type="match status" value="1"/>
</dbReference>
<keyword evidence="4" id="KW-0238">DNA-binding</keyword>
<dbReference type="Gene3D" id="2.40.50.1020">
    <property type="entry name" value="LytTr DNA-binding domain"/>
    <property type="match status" value="1"/>
</dbReference>
<dbReference type="RefSeq" id="WP_242674858.1">
    <property type="nucleotide sequence ID" value="NZ_LWBP01000067.1"/>
</dbReference>
<feature type="domain" description="HTH LytTR-type" evidence="3">
    <location>
        <begin position="142"/>
        <end position="230"/>
    </location>
</feature>
<reference evidence="5" key="1">
    <citation type="submission" date="2016-04" db="EMBL/GenBank/DDBJ databases">
        <authorList>
            <person name="Chen L."/>
            <person name="Zhuang W."/>
            <person name="Wang G."/>
        </authorList>
    </citation>
    <scope>NUCLEOTIDE SEQUENCE [LARGE SCALE GENOMIC DNA]</scope>
    <source>
        <strain evidence="5">208</strain>
    </source>
</reference>
<dbReference type="SMART" id="SM00850">
    <property type="entry name" value="LytTR"/>
    <property type="match status" value="1"/>
</dbReference>
<keyword evidence="5" id="KW-1185">Reference proteome</keyword>
<dbReference type="AlphaFoldDB" id="A0A1V9G4Z3"/>
<feature type="modified residue" description="4-aspartylphosphate" evidence="1">
    <location>
        <position position="54"/>
    </location>
</feature>
<name>A0A1V9G4Z3_9BACT</name>
<evidence type="ECO:0000259" key="2">
    <source>
        <dbReference type="PROSITE" id="PS50110"/>
    </source>
</evidence>
<dbReference type="InterPro" id="IPR011006">
    <property type="entry name" value="CheY-like_superfamily"/>
</dbReference>
<dbReference type="SMART" id="SM00448">
    <property type="entry name" value="REC"/>
    <property type="match status" value="1"/>
</dbReference>
<gene>
    <name evidence="4" type="ORF">A4R26_14620</name>
</gene>
<protein>
    <submittedName>
        <fullName evidence="4">DNA-binding response regulator</fullName>
    </submittedName>
</protein>
<dbReference type="Pfam" id="PF04397">
    <property type="entry name" value="LytTR"/>
    <property type="match status" value="1"/>
</dbReference>
<dbReference type="PANTHER" id="PTHR37299">
    <property type="entry name" value="TRANSCRIPTIONAL REGULATOR-RELATED"/>
    <property type="match status" value="1"/>
</dbReference>
<dbReference type="Pfam" id="PF00072">
    <property type="entry name" value="Response_reg"/>
    <property type="match status" value="1"/>
</dbReference>
<accession>A0A1V9G4Z3</accession>
<dbReference type="Proteomes" id="UP000192276">
    <property type="component" value="Unassembled WGS sequence"/>
</dbReference>
<dbReference type="PROSITE" id="PS50930">
    <property type="entry name" value="HTH_LYTTR"/>
    <property type="match status" value="1"/>
</dbReference>
<organism evidence="4 5">
    <name type="scientific">Niastella populi</name>
    <dbReference type="NCBI Taxonomy" id="550983"/>
    <lineage>
        <taxon>Bacteria</taxon>
        <taxon>Pseudomonadati</taxon>
        <taxon>Bacteroidota</taxon>
        <taxon>Chitinophagia</taxon>
        <taxon>Chitinophagales</taxon>
        <taxon>Chitinophagaceae</taxon>
        <taxon>Niastella</taxon>
    </lineage>
</organism>
<dbReference type="EMBL" id="LWBP01000067">
    <property type="protein sequence ID" value="OQP65657.1"/>
    <property type="molecule type" value="Genomic_DNA"/>
</dbReference>
<dbReference type="STRING" id="550983.A4R26_14620"/>
<sequence length="231" mass="26097">MITCLIVDDNDLSRLTLHQLALQTGRLQITGECKDAIEAHRNITANPPDLVLLDIEMPGMTGLELLKILPKQTLAILTTSRKQYAAEAFDLNVVDYLIKPVNLPRLMQAIDKVSDILSRNDSEVTAAVDDYLFIRDNNILKKLKLGEILWIEAMGDYVKIRTETQWHIVHTTLKAVEEKINSAKLMRVHRSYIISLDKIDSIEDGAVNIINTAIPVAESYRSKLIQKIKLL</sequence>
<dbReference type="InterPro" id="IPR046947">
    <property type="entry name" value="LytR-like"/>
</dbReference>
<dbReference type="InterPro" id="IPR007492">
    <property type="entry name" value="LytTR_DNA-bd_dom"/>
</dbReference>
<dbReference type="GO" id="GO:0000156">
    <property type="term" value="F:phosphorelay response regulator activity"/>
    <property type="evidence" value="ECO:0007669"/>
    <property type="project" value="InterPro"/>
</dbReference>
<evidence type="ECO:0000313" key="5">
    <source>
        <dbReference type="Proteomes" id="UP000192276"/>
    </source>
</evidence>
<evidence type="ECO:0000313" key="4">
    <source>
        <dbReference type="EMBL" id="OQP65657.1"/>
    </source>
</evidence>
<evidence type="ECO:0000259" key="3">
    <source>
        <dbReference type="PROSITE" id="PS50930"/>
    </source>
</evidence>
<keyword evidence="1" id="KW-0597">Phosphoprotein</keyword>
<proteinExistence type="predicted"/>
<dbReference type="InterPro" id="IPR001789">
    <property type="entry name" value="Sig_transdc_resp-reg_receiver"/>
</dbReference>